<reference evidence="3" key="2">
    <citation type="submission" date="2025-05" db="UniProtKB">
        <authorList>
            <consortium name="EnsemblMetazoa"/>
        </authorList>
    </citation>
    <scope>IDENTIFICATION</scope>
    <source>
        <strain evidence="3">Foshan</strain>
    </source>
</reference>
<proteinExistence type="predicted"/>
<dbReference type="InterPro" id="IPR003578">
    <property type="entry name" value="Small_GTPase_Rho"/>
</dbReference>
<keyword evidence="4" id="KW-1185">Reference proteome</keyword>
<reference evidence="4" key="1">
    <citation type="journal article" date="2015" name="Proc. Natl. Acad. Sci. U.S.A.">
        <title>Genome sequence of the Asian Tiger mosquito, Aedes albopictus, reveals insights into its biology, genetics, and evolution.</title>
        <authorList>
            <person name="Chen X.G."/>
            <person name="Jiang X."/>
            <person name="Gu J."/>
            <person name="Xu M."/>
            <person name="Wu Y."/>
            <person name="Deng Y."/>
            <person name="Zhang C."/>
            <person name="Bonizzoni M."/>
            <person name="Dermauw W."/>
            <person name="Vontas J."/>
            <person name="Armbruster P."/>
            <person name="Huang X."/>
            <person name="Yang Y."/>
            <person name="Zhang H."/>
            <person name="He W."/>
            <person name="Peng H."/>
            <person name="Liu Y."/>
            <person name="Wu K."/>
            <person name="Chen J."/>
            <person name="Lirakis M."/>
            <person name="Topalis P."/>
            <person name="Van Leeuwen T."/>
            <person name="Hall A.B."/>
            <person name="Jiang X."/>
            <person name="Thorpe C."/>
            <person name="Mueller R.L."/>
            <person name="Sun C."/>
            <person name="Waterhouse R.M."/>
            <person name="Yan G."/>
            <person name="Tu Z.J."/>
            <person name="Fang X."/>
            <person name="James A.A."/>
        </authorList>
    </citation>
    <scope>NUCLEOTIDE SEQUENCE [LARGE SCALE GENOMIC DNA]</scope>
    <source>
        <strain evidence="4">Foshan</strain>
    </source>
</reference>
<accession>A0ABM1YQU8</accession>
<dbReference type="Gene3D" id="3.40.50.300">
    <property type="entry name" value="P-loop containing nucleotide triphosphate hydrolases"/>
    <property type="match status" value="1"/>
</dbReference>
<dbReference type="RefSeq" id="XP_062705081.1">
    <property type="nucleotide sequence ID" value="XM_062849097.1"/>
</dbReference>
<evidence type="ECO:0000256" key="1">
    <source>
        <dbReference type="ARBA" id="ARBA00022741"/>
    </source>
</evidence>
<keyword evidence="1" id="KW-0547">Nucleotide-binding</keyword>
<dbReference type="SUPFAM" id="SSF52540">
    <property type="entry name" value="P-loop containing nucleoside triphosphate hydrolases"/>
    <property type="match status" value="1"/>
</dbReference>
<evidence type="ECO:0000256" key="2">
    <source>
        <dbReference type="ARBA" id="ARBA00023134"/>
    </source>
</evidence>
<name>A0ABM1YQU8_AEDAL</name>
<dbReference type="InterPro" id="IPR001806">
    <property type="entry name" value="Small_GTPase"/>
</dbReference>
<dbReference type="InterPro" id="IPR005225">
    <property type="entry name" value="Small_GTP-bd"/>
</dbReference>
<dbReference type="SMART" id="SM00174">
    <property type="entry name" value="RHO"/>
    <property type="match status" value="1"/>
</dbReference>
<dbReference type="SMART" id="SM00175">
    <property type="entry name" value="RAB"/>
    <property type="match status" value="1"/>
</dbReference>
<sequence>MSQMSHKILNILVVGDGAVGKTSLLNAYSGAPFGGLYEPTIYDKKAFEITLNGQIHTVQLHDTAGQEEFERLRRHFYKNADCFLLCYSINNVVTYENIINTWIPDLTTEHHIPIVLIGTKSDLRDNPDNAVVSTDAGEKLSLLIKANAFVECSAKLSENIELAVHEAVRVCSQGVPDPEPEPARWCGLCCCRSTTYHHPEQTVAFRR</sequence>
<evidence type="ECO:0000313" key="3">
    <source>
        <dbReference type="EnsemblMetazoa" id="AALFPA23_011341.P16053"/>
    </source>
</evidence>
<protein>
    <recommendedName>
        <fullName evidence="5">Ras similarity family</fullName>
    </recommendedName>
</protein>
<dbReference type="PROSITE" id="PS51420">
    <property type="entry name" value="RHO"/>
    <property type="match status" value="1"/>
</dbReference>
<dbReference type="NCBIfam" id="TIGR00231">
    <property type="entry name" value="small_GTP"/>
    <property type="match status" value="1"/>
</dbReference>
<dbReference type="Pfam" id="PF00071">
    <property type="entry name" value="Ras"/>
    <property type="match status" value="1"/>
</dbReference>
<dbReference type="PANTHER" id="PTHR24072">
    <property type="entry name" value="RHO FAMILY GTPASE"/>
    <property type="match status" value="1"/>
</dbReference>
<dbReference type="Proteomes" id="UP000069940">
    <property type="component" value="Unassembled WGS sequence"/>
</dbReference>
<organism evidence="3 4">
    <name type="scientific">Aedes albopictus</name>
    <name type="common">Asian tiger mosquito</name>
    <name type="synonym">Stegomyia albopicta</name>
    <dbReference type="NCBI Taxonomy" id="7160"/>
    <lineage>
        <taxon>Eukaryota</taxon>
        <taxon>Metazoa</taxon>
        <taxon>Ecdysozoa</taxon>
        <taxon>Arthropoda</taxon>
        <taxon>Hexapoda</taxon>
        <taxon>Insecta</taxon>
        <taxon>Pterygota</taxon>
        <taxon>Neoptera</taxon>
        <taxon>Endopterygota</taxon>
        <taxon>Diptera</taxon>
        <taxon>Nematocera</taxon>
        <taxon>Culicoidea</taxon>
        <taxon>Culicidae</taxon>
        <taxon>Culicinae</taxon>
        <taxon>Aedini</taxon>
        <taxon>Aedes</taxon>
        <taxon>Stegomyia</taxon>
    </lineage>
</organism>
<dbReference type="GeneID" id="109414740"/>
<evidence type="ECO:0008006" key="5">
    <source>
        <dbReference type="Google" id="ProtNLM"/>
    </source>
</evidence>
<dbReference type="CDD" id="cd00157">
    <property type="entry name" value="Rho"/>
    <property type="match status" value="1"/>
</dbReference>
<dbReference type="SMART" id="SM00173">
    <property type="entry name" value="RAS"/>
    <property type="match status" value="1"/>
</dbReference>
<dbReference type="SMART" id="SM00176">
    <property type="entry name" value="RAN"/>
    <property type="match status" value="1"/>
</dbReference>
<dbReference type="PROSITE" id="PS51419">
    <property type="entry name" value="RAB"/>
    <property type="match status" value="1"/>
</dbReference>
<keyword evidence="2" id="KW-0342">GTP-binding</keyword>
<dbReference type="PROSITE" id="PS51421">
    <property type="entry name" value="RAS"/>
    <property type="match status" value="1"/>
</dbReference>
<dbReference type="PRINTS" id="PR00449">
    <property type="entry name" value="RASTRNSFRMNG"/>
</dbReference>
<evidence type="ECO:0000313" key="4">
    <source>
        <dbReference type="Proteomes" id="UP000069940"/>
    </source>
</evidence>
<dbReference type="EnsemblMetazoa" id="AALFPA23_011341.R16053">
    <property type="protein sequence ID" value="AALFPA23_011341.P16053"/>
    <property type="gene ID" value="AALFPA23_011341"/>
</dbReference>
<dbReference type="InterPro" id="IPR027417">
    <property type="entry name" value="P-loop_NTPase"/>
</dbReference>